<evidence type="ECO:0000313" key="2">
    <source>
        <dbReference type="Proteomes" id="UP000035034"/>
    </source>
</evidence>
<dbReference type="NCBIfam" id="TIGR00026">
    <property type="entry name" value="hi_GC_TIGR00026"/>
    <property type="match status" value="1"/>
</dbReference>
<dbReference type="eggNOG" id="ENOG5032Z8Q">
    <property type="taxonomic scope" value="Bacteria"/>
</dbReference>
<dbReference type="Pfam" id="PF04075">
    <property type="entry name" value="F420H2_quin_red"/>
    <property type="match status" value="1"/>
</dbReference>
<dbReference type="AlphaFoldDB" id="H0R6N4"/>
<evidence type="ECO:0000313" key="1">
    <source>
        <dbReference type="EMBL" id="GAB20735.1"/>
    </source>
</evidence>
<dbReference type="EMBL" id="BAEH01000128">
    <property type="protein sequence ID" value="GAB20735.1"/>
    <property type="molecule type" value="Genomic_DNA"/>
</dbReference>
<evidence type="ECO:0008006" key="3">
    <source>
        <dbReference type="Google" id="ProtNLM"/>
    </source>
</evidence>
<comment type="caution">
    <text evidence="1">The sequence shown here is derived from an EMBL/GenBank/DDBJ whole genome shotgun (WGS) entry which is preliminary data.</text>
</comment>
<protein>
    <recommendedName>
        <fullName evidence="3">Nitroreductase family deazaflavin-dependent oxidoreductase</fullName>
    </recommendedName>
</protein>
<reference evidence="1 2" key="1">
    <citation type="submission" date="2011-12" db="EMBL/GenBank/DDBJ databases">
        <title>Whole genome shotgun sequence of Gordonia effusa NBRC 100432.</title>
        <authorList>
            <person name="Yoshida I."/>
            <person name="Takarada H."/>
            <person name="Hosoyama A."/>
            <person name="Tsuchikane K."/>
            <person name="Katsumata H."/>
            <person name="Yamazaki S."/>
            <person name="Fujita N."/>
        </authorList>
    </citation>
    <scope>NUCLEOTIDE SEQUENCE [LARGE SCALE GENOMIC DNA]</scope>
    <source>
        <strain evidence="1 2">NBRC 100432</strain>
    </source>
</reference>
<organism evidence="1 2">
    <name type="scientific">Gordonia effusa NBRC 100432</name>
    <dbReference type="NCBI Taxonomy" id="1077974"/>
    <lineage>
        <taxon>Bacteria</taxon>
        <taxon>Bacillati</taxon>
        <taxon>Actinomycetota</taxon>
        <taxon>Actinomycetes</taxon>
        <taxon>Mycobacteriales</taxon>
        <taxon>Gordoniaceae</taxon>
        <taxon>Gordonia</taxon>
    </lineage>
</organism>
<sequence length="155" mass="16902">MLISIADPARGATTVSKTGEPNRCRAHIVEHMKIPMAVARFNKRVTNPIQGLWAPRLAPWAVVEHVGRKSGTKYSTPVLAWVQDGRLSIVLTYGPNTDWVRNVQAAGNFEIIRKSKKFKVVGPRVIPSDSPDIVKGARVPAKGFESVLNGTVLPA</sequence>
<dbReference type="GO" id="GO:0016491">
    <property type="term" value="F:oxidoreductase activity"/>
    <property type="evidence" value="ECO:0007669"/>
    <property type="project" value="InterPro"/>
</dbReference>
<gene>
    <name evidence="1" type="ORF">GOEFS_128_00030</name>
</gene>
<accession>H0R6N4</accession>
<dbReference type="InterPro" id="IPR012349">
    <property type="entry name" value="Split_barrel_FMN-bd"/>
</dbReference>
<dbReference type="InterPro" id="IPR004378">
    <property type="entry name" value="F420H2_quin_Rdtase"/>
</dbReference>
<dbReference type="Gene3D" id="2.30.110.10">
    <property type="entry name" value="Electron Transport, Fmn-binding Protein, Chain A"/>
    <property type="match status" value="1"/>
</dbReference>
<dbReference type="STRING" id="1077974.GOEFS_128_00030"/>
<name>H0R6N4_9ACTN</name>
<proteinExistence type="predicted"/>
<keyword evidence="2" id="KW-1185">Reference proteome</keyword>
<dbReference type="Proteomes" id="UP000035034">
    <property type="component" value="Unassembled WGS sequence"/>
</dbReference>